<feature type="compositionally biased region" description="Low complexity" evidence="1">
    <location>
        <begin position="98"/>
        <end position="114"/>
    </location>
</feature>
<accession>A0A8T2GRH5</accession>
<name>A0A8T2GRH5_9BRAS</name>
<feature type="region of interest" description="Disordered" evidence="1">
    <location>
        <begin position="190"/>
        <end position="210"/>
    </location>
</feature>
<proteinExistence type="predicted"/>
<evidence type="ECO:0000313" key="3">
    <source>
        <dbReference type="Proteomes" id="UP000694240"/>
    </source>
</evidence>
<evidence type="ECO:0000313" key="2">
    <source>
        <dbReference type="EMBL" id="KAG7649965.1"/>
    </source>
</evidence>
<evidence type="ECO:0000256" key="1">
    <source>
        <dbReference type="SAM" id="MobiDB-lite"/>
    </source>
</evidence>
<reference evidence="2 3" key="1">
    <citation type="submission" date="2020-12" db="EMBL/GenBank/DDBJ databases">
        <title>Concerted genomic and epigenomic changes stabilize Arabidopsis allopolyploids.</title>
        <authorList>
            <person name="Chen Z."/>
        </authorList>
    </citation>
    <scope>NUCLEOTIDE SEQUENCE [LARGE SCALE GENOMIC DNA]</scope>
    <source>
        <strain evidence="2">Allo738</strain>
        <tissue evidence="2">Leaf</tissue>
    </source>
</reference>
<organism evidence="2 3">
    <name type="scientific">Arabidopsis thaliana x Arabidopsis arenosa</name>
    <dbReference type="NCBI Taxonomy" id="1240361"/>
    <lineage>
        <taxon>Eukaryota</taxon>
        <taxon>Viridiplantae</taxon>
        <taxon>Streptophyta</taxon>
        <taxon>Embryophyta</taxon>
        <taxon>Tracheophyta</taxon>
        <taxon>Spermatophyta</taxon>
        <taxon>Magnoliopsida</taxon>
        <taxon>eudicotyledons</taxon>
        <taxon>Gunneridae</taxon>
        <taxon>Pentapetalae</taxon>
        <taxon>rosids</taxon>
        <taxon>malvids</taxon>
        <taxon>Brassicales</taxon>
        <taxon>Brassicaceae</taxon>
        <taxon>Camelineae</taxon>
        <taxon>Arabidopsis</taxon>
    </lineage>
</organism>
<keyword evidence="3" id="KW-1185">Reference proteome</keyword>
<dbReference type="PANTHER" id="PTHR33526:SF31">
    <property type="entry name" value="DUF4005 DOMAIN-CONTAINING PROTEIN"/>
    <property type="match status" value="1"/>
</dbReference>
<gene>
    <name evidence="2" type="ORF">ISN45_At01g049650</name>
</gene>
<comment type="caution">
    <text evidence="2">The sequence shown here is derived from an EMBL/GenBank/DDBJ whole genome shotgun (WGS) entry which is preliminary data.</text>
</comment>
<dbReference type="PANTHER" id="PTHR33526">
    <property type="entry name" value="OS07G0123800 PROTEIN"/>
    <property type="match status" value="1"/>
</dbReference>
<dbReference type="AlphaFoldDB" id="A0A8T2GRH5"/>
<protein>
    <submittedName>
        <fullName evidence="2">Uncharacterized protein</fullName>
    </submittedName>
</protein>
<feature type="region of interest" description="Disordered" evidence="1">
    <location>
        <begin position="98"/>
        <end position="121"/>
    </location>
</feature>
<dbReference type="EMBL" id="JAEFBK010000001">
    <property type="protein sequence ID" value="KAG7649965.1"/>
    <property type="molecule type" value="Genomic_DNA"/>
</dbReference>
<sequence>MLHSLFLQHAIIPLFSKLTLNNLSTYLKPTHVPKPNQTSLLHQNKKMGKRGQKQNRFLRIVTMPLKVLCKARDLYMRSITGCAARTHYSSAVDAASVPFPRSRSTSSAFSSSASSRRRSSDFTFDDDYSELLRAASVRSLGHKNEMDMIIQQQQQQQQQRQENRVAMGAVTVKGGLPKSSSVGMTMARIDEEDEEEGSVKNQKKGSDFLYPRSRSHAVTIRGSKF</sequence>
<dbReference type="Proteomes" id="UP000694240">
    <property type="component" value="Chromosome 1"/>
</dbReference>